<dbReference type="GO" id="GO:0004534">
    <property type="term" value="F:5'-3' RNA exonuclease activity"/>
    <property type="evidence" value="ECO:0007669"/>
    <property type="project" value="TreeGrafter"/>
</dbReference>
<evidence type="ECO:0000313" key="2">
    <source>
        <dbReference type="EMBL" id="EKB30855.1"/>
    </source>
</evidence>
<name>K1JGZ8_9BURK</name>
<reference evidence="2 3" key="1">
    <citation type="submission" date="2012-05" db="EMBL/GenBank/DDBJ databases">
        <title>The Genome Sequence of Sutterella wadsworthensis 2_1_59BFAA.</title>
        <authorList>
            <consortium name="The Broad Institute Genome Sequencing Platform"/>
            <person name="Earl A."/>
            <person name="Ward D."/>
            <person name="Feldgarden M."/>
            <person name="Gevers D."/>
            <person name="Daigneault M."/>
            <person name="Strauss J."/>
            <person name="Allen-Vercoe E."/>
            <person name="Walker B."/>
            <person name="Young S.K."/>
            <person name="Zeng Q."/>
            <person name="Gargeya S."/>
            <person name="Fitzgerald M."/>
            <person name="Haas B."/>
            <person name="Abouelleil A."/>
            <person name="Alvarado L."/>
            <person name="Arachchi H.M."/>
            <person name="Berlin A.M."/>
            <person name="Chapman S.B."/>
            <person name="Goldberg J."/>
            <person name="Griggs A."/>
            <person name="Gujja S."/>
            <person name="Hansen M."/>
            <person name="Howarth C."/>
            <person name="Imamovic A."/>
            <person name="Larimer J."/>
            <person name="McCowen C."/>
            <person name="Montmayeur A."/>
            <person name="Murphy C."/>
            <person name="Neiman D."/>
            <person name="Pearson M."/>
            <person name="Priest M."/>
            <person name="Roberts A."/>
            <person name="Saif S."/>
            <person name="Shea T."/>
            <person name="Sisk P."/>
            <person name="Sykes S."/>
            <person name="Wortman J."/>
            <person name="Nusbaum C."/>
            <person name="Birren B."/>
        </authorList>
    </citation>
    <scope>NUCLEOTIDE SEQUENCE [LARGE SCALE GENOMIC DNA]</scope>
    <source>
        <strain evidence="2 3">2_1_59BFAA</strain>
    </source>
</reference>
<dbReference type="Gene3D" id="3.20.20.140">
    <property type="entry name" value="Metal-dependent hydrolases"/>
    <property type="match status" value="1"/>
</dbReference>
<dbReference type="RefSeq" id="WP_005435763.1">
    <property type="nucleotide sequence ID" value="NZ_JH815517.1"/>
</dbReference>
<dbReference type="SUPFAM" id="SSF89550">
    <property type="entry name" value="PHP domain-like"/>
    <property type="match status" value="1"/>
</dbReference>
<dbReference type="PANTHER" id="PTHR42924:SF3">
    <property type="entry name" value="POLYMERASE_HISTIDINOL PHOSPHATASE N-TERMINAL DOMAIN-CONTAINING PROTEIN"/>
    <property type="match status" value="1"/>
</dbReference>
<gene>
    <name evidence="2" type="ORF">HMPREF9465_01545</name>
</gene>
<dbReference type="PANTHER" id="PTHR42924">
    <property type="entry name" value="EXONUCLEASE"/>
    <property type="match status" value="1"/>
</dbReference>
<dbReference type="OrthoDB" id="9804333at2"/>
<evidence type="ECO:0000259" key="1">
    <source>
        <dbReference type="SMART" id="SM00481"/>
    </source>
</evidence>
<dbReference type="InterPro" id="IPR052018">
    <property type="entry name" value="PHP_domain"/>
</dbReference>
<keyword evidence="3" id="KW-1185">Reference proteome</keyword>
<dbReference type="EMBL" id="ADMG01000035">
    <property type="protein sequence ID" value="EKB30855.1"/>
    <property type="molecule type" value="Genomic_DNA"/>
</dbReference>
<dbReference type="InterPro" id="IPR003141">
    <property type="entry name" value="Pol/His_phosphatase_N"/>
</dbReference>
<dbReference type="AlphaFoldDB" id="K1JGZ8"/>
<dbReference type="SMART" id="SM00481">
    <property type="entry name" value="POLIIIAc"/>
    <property type="match status" value="1"/>
</dbReference>
<protein>
    <recommendedName>
        <fullName evidence="1">Polymerase/histidinol phosphatase N-terminal domain-containing protein</fullName>
    </recommendedName>
</protein>
<dbReference type="Gene3D" id="1.10.150.650">
    <property type="match status" value="1"/>
</dbReference>
<dbReference type="InterPro" id="IPR004013">
    <property type="entry name" value="PHP_dom"/>
</dbReference>
<proteinExistence type="predicted"/>
<dbReference type="eggNOG" id="COG0613">
    <property type="taxonomic scope" value="Bacteria"/>
</dbReference>
<dbReference type="HOGENOM" id="CLU_067347_0_0_4"/>
<comment type="caution">
    <text evidence="2">The sequence shown here is derived from an EMBL/GenBank/DDBJ whole genome shotgun (WGS) entry which is preliminary data.</text>
</comment>
<dbReference type="PATRIC" id="fig|742823.3.peg.1536"/>
<dbReference type="GO" id="GO:0035312">
    <property type="term" value="F:5'-3' DNA exonuclease activity"/>
    <property type="evidence" value="ECO:0007669"/>
    <property type="project" value="TreeGrafter"/>
</dbReference>
<dbReference type="Pfam" id="PF02811">
    <property type="entry name" value="PHP"/>
    <property type="match status" value="1"/>
</dbReference>
<dbReference type="InterPro" id="IPR016195">
    <property type="entry name" value="Pol/histidinol_Pase-like"/>
</dbReference>
<sequence length="281" mass="30909">MIIDLHMHSNVSDGKLSPADLVRLVHANGVELMALTDHDTMDGVRQASAAAEELGVGFIPGVEISTGWGGRVVHIVGLGVDPDAPGIDAFFSSICTKRDRRGRLIGERFEQLYGIRGAYEGALSLADNKDNLSRTHFARWLMQEGVVKEYQEAFDRFLKTGRPCCVDIDWPGLTEVVDVIHNSGGVAVIAHPGRYSFSESWMLDEFLKAFRDAGGEAIEVCSGSQSRDADVFFADVARRMDFLASSGSDWHAPGTVRPMPGTQLQIPEDLTPVWRIIPRRR</sequence>
<organism evidence="2 3">
    <name type="scientific">Sutterella wadsworthensis 2_1_59BFAA</name>
    <dbReference type="NCBI Taxonomy" id="742823"/>
    <lineage>
        <taxon>Bacteria</taxon>
        <taxon>Pseudomonadati</taxon>
        <taxon>Pseudomonadota</taxon>
        <taxon>Betaproteobacteria</taxon>
        <taxon>Burkholderiales</taxon>
        <taxon>Sutterellaceae</taxon>
        <taxon>Sutterella</taxon>
    </lineage>
</organism>
<dbReference type="STRING" id="742823.HMPREF9465_01545"/>
<dbReference type="Proteomes" id="UP000005835">
    <property type="component" value="Unassembled WGS sequence"/>
</dbReference>
<feature type="domain" description="Polymerase/histidinol phosphatase N-terminal" evidence="1">
    <location>
        <begin position="3"/>
        <end position="68"/>
    </location>
</feature>
<evidence type="ECO:0000313" key="3">
    <source>
        <dbReference type="Proteomes" id="UP000005835"/>
    </source>
</evidence>
<dbReference type="CDD" id="cd07438">
    <property type="entry name" value="PHP_HisPPase_AMP"/>
    <property type="match status" value="1"/>
</dbReference>
<accession>K1JGZ8</accession>